<keyword evidence="3" id="KW-1185">Reference proteome</keyword>
<dbReference type="InterPro" id="IPR011050">
    <property type="entry name" value="Pectin_lyase_fold/virulence"/>
</dbReference>
<dbReference type="EMBL" id="PVWJ01000112">
    <property type="protein sequence ID" value="PSB01369.1"/>
    <property type="molecule type" value="Genomic_DNA"/>
</dbReference>
<reference evidence="2 3" key="2">
    <citation type="submission" date="2018-03" db="EMBL/GenBank/DDBJ databases">
        <title>The ancient ancestry and fast evolution of plastids.</title>
        <authorList>
            <person name="Moore K.R."/>
            <person name="Magnabosco C."/>
            <person name="Momper L."/>
            <person name="Gold D.A."/>
            <person name="Bosak T."/>
            <person name="Fournier G.P."/>
        </authorList>
    </citation>
    <scope>NUCLEOTIDE SEQUENCE [LARGE SCALE GENOMIC DNA]</scope>
    <source>
        <strain evidence="2 3">CCAP 1448/3</strain>
    </source>
</reference>
<dbReference type="AlphaFoldDB" id="A0A2T1BZC3"/>
<gene>
    <name evidence="2" type="ORF">C7B64_18710</name>
</gene>
<name>A0A2T1BZC3_9CYAN</name>
<feature type="domain" description="Filamentous haemagglutinin FhaB/tRNA nuclease CdiA-like TPS" evidence="1">
    <location>
        <begin position="29"/>
        <end position="140"/>
    </location>
</feature>
<sequence length="757" mass="78790">MIHDWKLLFLGGMFINFFSHRVLAQIIPDATLPVNSVVTTNSPTNTITGGTVRGRNLFHSFEQFSLTTGQAAYFNNPTSIQNIFSRVTGNSISNIDGILKTNGTANLFLLNPRGIIFGANARFNLGGSFLGTTADSIKFADGTQFSAQNYQSTPLLTVQMPVGLQFSSEPAPILVKTTSNQRLNIQPNLTFNPVLADSRNANLLKLNLASASTPIGLFSPQGKTLAFVGGDVILQGGNITSFSGRIELGSVGNNSFVGLIPDDSSGWKLNYDEVNSFGNIQLIQGSSLNVSGIRGGSIQLNGKNISLSGQSVAVAANFGSGNAGFLNLNATDRISLLNSVVGTSTFNSGSSGSINLKAKEIGIQNSVVQTASLGSGTAGDLNVSATDSLLIDGILPSLSNPKIISPGGIITYSLYRAGSTGNISLDALHVKLSNTSIIQSATAGRTGGGIQVNSSTIELIGGIPLRFSDIDPTSIFPARTGIYAVTSSDANAGNIAIDTGKLVIRDGAAVSATSFLGTGQGGDIRIQASESVELMNSNPYDPTIPSALFARSRSVGGSSGSIDIVTPKLILDDAQINVDTVGGQFGSIQIDSSDIQLLRGSKITTNAGSNSNGGNIDINTDALVLDNSSITANAFSGNGGNIDINTAIFLQRDSQVTASSELGVDGQVVINQLNSPSTLFIITDADLIPPDTITSSCDLSRPQKIYRIGGRVRPLPDAVELTTDPRTEANVMIKKPDGTIALRYEPQAISTGNCVAQ</sequence>
<organism evidence="2 3">
    <name type="scientific">Merismopedia glauca CCAP 1448/3</name>
    <dbReference type="NCBI Taxonomy" id="1296344"/>
    <lineage>
        <taxon>Bacteria</taxon>
        <taxon>Bacillati</taxon>
        <taxon>Cyanobacteriota</taxon>
        <taxon>Cyanophyceae</taxon>
        <taxon>Synechococcales</taxon>
        <taxon>Merismopediaceae</taxon>
        <taxon>Merismopedia</taxon>
    </lineage>
</organism>
<dbReference type="RefSeq" id="WP_106290196.1">
    <property type="nucleotide sequence ID" value="NZ_CAWNTC010000144.1"/>
</dbReference>
<dbReference type="SUPFAM" id="SSF51126">
    <property type="entry name" value="Pectin lyase-like"/>
    <property type="match status" value="2"/>
</dbReference>
<comment type="caution">
    <text evidence="2">The sequence shown here is derived from an EMBL/GenBank/DDBJ whole genome shotgun (WGS) entry which is preliminary data.</text>
</comment>
<dbReference type="OrthoDB" id="527246at2"/>
<dbReference type="SMART" id="SM00912">
    <property type="entry name" value="Haemagg_act"/>
    <property type="match status" value="1"/>
</dbReference>
<evidence type="ECO:0000313" key="2">
    <source>
        <dbReference type="EMBL" id="PSB01369.1"/>
    </source>
</evidence>
<dbReference type="Proteomes" id="UP000238762">
    <property type="component" value="Unassembled WGS sequence"/>
</dbReference>
<reference evidence="2 3" key="1">
    <citation type="submission" date="2018-02" db="EMBL/GenBank/DDBJ databases">
        <authorList>
            <person name="Cohen D.B."/>
            <person name="Kent A.D."/>
        </authorList>
    </citation>
    <scope>NUCLEOTIDE SEQUENCE [LARGE SCALE GENOMIC DNA]</scope>
    <source>
        <strain evidence="2 3">CCAP 1448/3</strain>
    </source>
</reference>
<dbReference type="InterPro" id="IPR008638">
    <property type="entry name" value="FhaB/CdiA-like_TPS"/>
</dbReference>
<dbReference type="NCBIfam" id="TIGR01901">
    <property type="entry name" value="adhes_NPXG"/>
    <property type="match status" value="1"/>
</dbReference>
<dbReference type="Pfam" id="PF05860">
    <property type="entry name" value="TPS"/>
    <property type="match status" value="1"/>
</dbReference>
<proteinExistence type="predicted"/>
<protein>
    <recommendedName>
        <fullName evidence="1">Filamentous haemagglutinin FhaB/tRNA nuclease CdiA-like TPS domain-containing protein</fullName>
    </recommendedName>
</protein>
<dbReference type="InterPro" id="IPR012334">
    <property type="entry name" value="Pectin_lyas_fold"/>
</dbReference>
<evidence type="ECO:0000259" key="1">
    <source>
        <dbReference type="SMART" id="SM00912"/>
    </source>
</evidence>
<evidence type="ECO:0000313" key="3">
    <source>
        <dbReference type="Proteomes" id="UP000238762"/>
    </source>
</evidence>
<accession>A0A2T1BZC3</accession>
<dbReference type="Gene3D" id="2.160.20.10">
    <property type="entry name" value="Single-stranded right-handed beta-helix, Pectin lyase-like"/>
    <property type="match status" value="2"/>
</dbReference>